<protein>
    <submittedName>
        <fullName evidence="6">Glycoside hydrolase family 32 protein</fullName>
    </submittedName>
</protein>
<dbReference type="SUPFAM" id="SSF75005">
    <property type="entry name" value="Arabinanase/levansucrase/invertase"/>
    <property type="match status" value="1"/>
</dbReference>
<dbReference type="GO" id="GO:0016798">
    <property type="term" value="F:hydrolase activity, acting on glycosyl bonds"/>
    <property type="evidence" value="ECO:0007669"/>
    <property type="project" value="UniProtKB-KW"/>
</dbReference>
<evidence type="ECO:0000256" key="3">
    <source>
        <dbReference type="ARBA" id="ARBA00023295"/>
    </source>
</evidence>
<sequence length="120" mass="13165">MHWGHLTTEDFIHWERLPAALAPDQSCDAGGCFSGGAVELPDGQHLLMYTGVQRERDEEGVLRDIQTQCVAIGDGLNYEKYSSNPVLDKNDLPEGGSAADFRDPKVWREPNLPTAAGLAR</sequence>
<accession>A0A9D1Z3L8</accession>
<evidence type="ECO:0000256" key="2">
    <source>
        <dbReference type="ARBA" id="ARBA00022801"/>
    </source>
</evidence>
<keyword evidence="2 6" id="KW-0378">Hydrolase</keyword>
<feature type="domain" description="Glycosyl hydrolase family 32 N-terminal" evidence="5">
    <location>
        <begin position="1"/>
        <end position="109"/>
    </location>
</feature>
<dbReference type="EMBL" id="DXCX01000055">
    <property type="protein sequence ID" value="HIY73404.1"/>
    <property type="molecule type" value="Genomic_DNA"/>
</dbReference>
<reference evidence="6" key="1">
    <citation type="journal article" date="2021" name="PeerJ">
        <title>Extensive microbial diversity within the chicken gut microbiome revealed by metagenomics and culture.</title>
        <authorList>
            <person name="Gilroy R."/>
            <person name="Ravi A."/>
            <person name="Getino M."/>
            <person name="Pursley I."/>
            <person name="Horton D.L."/>
            <person name="Alikhan N.F."/>
            <person name="Baker D."/>
            <person name="Gharbi K."/>
            <person name="Hall N."/>
            <person name="Watson M."/>
            <person name="Adriaenssens E.M."/>
            <person name="Foster-Nyarko E."/>
            <person name="Jarju S."/>
            <person name="Secka A."/>
            <person name="Antonio M."/>
            <person name="Oren A."/>
            <person name="Chaudhuri R.R."/>
            <person name="La Ragione R."/>
            <person name="Hildebrand F."/>
            <person name="Pallen M.J."/>
        </authorList>
    </citation>
    <scope>NUCLEOTIDE SEQUENCE</scope>
    <source>
        <strain evidence="6">CHK33-7979</strain>
    </source>
</reference>
<dbReference type="Proteomes" id="UP000886824">
    <property type="component" value="Unassembled WGS sequence"/>
</dbReference>
<dbReference type="CDD" id="cd08996">
    <property type="entry name" value="GH32_FFase"/>
    <property type="match status" value="1"/>
</dbReference>
<evidence type="ECO:0000313" key="7">
    <source>
        <dbReference type="Proteomes" id="UP000886824"/>
    </source>
</evidence>
<evidence type="ECO:0000256" key="1">
    <source>
        <dbReference type="ARBA" id="ARBA00009902"/>
    </source>
</evidence>
<keyword evidence="3" id="KW-0326">Glycosidase</keyword>
<dbReference type="PANTHER" id="PTHR43101:SF1">
    <property type="entry name" value="BETA-FRUCTOSIDASE"/>
    <property type="match status" value="1"/>
</dbReference>
<dbReference type="AlphaFoldDB" id="A0A9D1Z3L8"/>
<reference evidence="6" key="2">
    <citation type="submission" date="2021-04" db="EMBL/GenBank/DDBJ databases">
        <authorList>
            <person name="Gilroy R."/>
        </authorList>
    </citation>
    <scope>NUCLEOTIDE SEQUENCE</scope>
    <source>
        <strain evidence="6">CHK33-7979</strain>
    </source>
</reference>
<feature type="region of interest" description="Disordered" evidence="4">
    <location>
        <begin position="83"/>
        <end position="120"/>
    </location>
</feature>
<comment type="similarity">
    <text evidence="1">Belongs to the glycosyl hydrolase 32 family.</text>
</comment>
<evidence type="ECO:0000256" key="4">
    <source>
        <dbReference type="SAM" id="MobiDB-lite"/>
    </source>
</evidence>
<evidence type="ECO:0000313" key="6">
    <source>
        <dbReference type="EMBL" id="HIY73404.1"/>
    </source>
</evidence>
<dbReference type="Gene3D" id="2.115.10.20">
    <property type="entry name" value="Glycosyl hydrolase domain, family 43"/>
    <property type="match status" value="1"/>
</dbReference>
<dbReference type="InterPro" id="IPR023296">
    <property type="entry name" value="Glyco_hydro_beta-prop_sf"/>
</dbReference>
<name>A0A9D1Z3L8_9FIRM</name>
<comment type="caution">
    <text evidence="6">The sequence shown here is derived from an EMBL/GenBank/DDBJ whole genome shotgun (WGS) entry which is preliminary data.</text>
</comment>
<dbReference type="InterPro" id="IPR013148">
    <property type="entry name" value="Glyco_hydro_32_N"/>
</dbReference>
<proteinExistence type="inferred from homology"/>
<organism evidence="6 7">
    <name type="scientific">Candidatus Intestinimonas merdavium</name>
    <dbReference type="NCBI Taxonomy" id="2838622"/>
    <lineage>
        <taxon>Bacteria</taxon>
        <taxon>Bacillati</taxon>
        <taxon>Bacillota</taxon>
        <taxon>Clostridia</taxon>
        <taxon>Eubacteriales</taxon>
        <taxon>Intestinimonas</taxon>
    </lineage>
</organism>
<dbReference type="PANTHER" id="PTHR43101">
    <property type="entry name" value="BETA-FRUCTOSIDASE"/>
    <property type="match status" value="1"/>
</dbReference>
<gene>
    <name evidence="6" type="ORF">H9826_05450</name>
</gene>
<evidence type="ECO:0000259" key="5">
    <source>
        <dbReference type="Pfam" id="PF00251"/>
    </source>
</evidence>
<dbReference type="InterPro" id="IPR051214">
    <property type="entry name" value="GH32_Enzymes"/>
</dbReference>
<dbReference type="Pfam" id="PF00251">
    <property type="entry name" value="Glyco_hydro_32N"/>
    <property type="match status" value="1"/>
</dbReference>